<protein>
    <submittedName>
        <fullName evidence="6">3D (Asp-Asp-Asp) domain-containing protein</fullName>
    </submittedName>
</protein>
<evidence type="ECO:0000313" key="6">
    <source>
        <dbReference type="EMBL" id="SER97206.1"/>
    </source>
</evidence>
<comment type="caution">
    <text evidence="6">The sequence shown here is derived from an EMBL/GenBank/DDBJ whole genome shotgun (WGS) entry which is preliminary data.</text>
</comment>
<evidence type="ECO:0000256" key="1">
    <source>
        <dbReference type="ARBA" id="ARBA00022729"/>
    </source>
</evidence>
<dbReference type="GO" id="GO:0009254">
    <property type="term" value="P:peptidoglycan turnover"/>
    <property type="evidence" value="ECO:0007669"/>
    <property type="project" value="InterPro"/>
</dbReference>
<dbReference type="GO" id="GO:0004553">
    <property type="term" value="F:hydrolase activity, hydrolyzing O-glycosyl compounds"/>
    <property type="evidence" value="ECO:0007669"/>
    <property type="project" value="InterPro"/>
</dbReference>
<feature type="compositionally biased region" description="Polar residues" evidence="2">
    <location>
        <begin position="343"/>
        <end position="354"/>
    </location>
</feature>
<accession>A0A1H9TJC2</accession>
<dbReference type="InterPro" id="IPR051933">
    <property type="entry name" value="Resuscitation_pf_RpfB"/>
</dbReference>
<evidence type="ECO:0000313" key="7">
    <source>
        <dbReference type="Proteomes" id="UP000199318"/>
    </source>
</evidence>
<dbReference type="Pfam" id="PF01471">
    <property type="entry name" value="PG_binding_1"/>
    <property type="match status" value="2"/>
</dbReference>
<dbReference type="InterPro" id="IPR036908">
    <property type="entry name" value="RlpA-like_sf"/>
</dbReference>
<feature type="signal peptide" evidence="3">
    <location>
        <begin position="1"/>
        <end position="31"/>
    </location>
</feature>
<dbReference type="PANTHER" id="PTHR39160">
    <property type="entry name" value="CELL WALL-BINDING PROTEIN YOCH"/>
    <property type="match status" value="1"/>
</dbReference>
<gene>
    <name evidence="6" type="ORF">SAMN05444126_11046</name>
</gene>
<name>A0A1H9TJC2_9BACI</name>
<dbReference type="STRING" id="1464123.SAMN05444126_11046"/>
<dbReference type="SUPFAM" id="SSF50685">
    <property type="entry name" value="Barwin-like endoglucanases"/>
    <property type="match status" value="1"/>
</dbReference>
<feature type="region of interest" description="Disordered" evidence="2">
    <location>
        <begin position="175"/>
        <end position="354"/>
    </location>
</feature>
<feature type="compositionally biased region" description="Low complexity" evidence="2">
    <location>
        <begin position="233"/>
        <end position="271"/>
    </location>
</feature>
<dbReference type="AlphaFoldDB" id="A0A1H9TJC2"/>
<dbReference type="GO" id="GO:0019867">
    <property type="term" value="C:outer membrane"/>
    <property type="evidence" value="ECO:0007669"/>
    <property type="project" value="InterPro"/>
</dbReference>
<dbReference type="Proteomes" id="UP000199318">
    <property type="component" value="Unassembled WGS sequence"/>
</dbReference>
<feature type="compositionally biased region" description="Acidic residues" evidence="2">
    <location>
        <begin position="272"/>
        <end position="292"/>
    </location>
</feature>
<dbReference type="RefSeq" id="WP_093072750.1">
    <property type="nucleotide sequence ID" value="NZ_FOGV01000010.1"/>
</dbReference>
<evidence type="ECO:0000259" key="4">
    <source>
        <dbReference type="Pfam" id="PF01471"/>
    </source>
</evidence>
<feature type="domain" description="Peptidoglycan binding-like" evidence="4">
    <location>
        <begin position="49"/>
        <end position="105"/>
    </location>
</feature>
<dbReference type="InterPro" id="IPR036366">
    <property type="entry name" value="PGBDSf"/>
</dbReference>
<feature type="compositionally biased region" description="Low complexity" evidence="2">
    <location>
        <begin position="293"/>
        <end position="342"/>
    </location>
</feature>
<proteinExistence type="predicted"/>
<dbReference type="PANTHER" id="PTHR39160:SF6">
    <property type="entry name" value="CELL WALL-BINDING PROTEIN YOCH"/>
    <property type="match status" value="1"/>
</dbReference>
<dbReference type="InterPro" id="IPR036365">
    <property type="entry name" value="PGBD-like_sf"/>
</dbReference>
<feature type="compositionally biased region" description="Acidic residues" evidence="2">
    <location>
        <begin position="177"/>
        <end position="232"/>
    </location>
</feature>
<keyword evidence="7" id="KW-1185">Reference proteome</keyword>
<dbReference type="Pfam" id="PF06725">
    <property type="entry name" value="3D"/>
    <property type="match status" value="1"/>
</dbReference>
<feature type="chain" id="PRO_5011486368" evidence="3">
    <location>
        <begin position="32"/>
        <end position="450"/>
    </location>
</feature>
<feature type="domain" description="3D" evidence="5">
    <location>
        <begin position="388"/>
        <end position="447"/>
    </location>
</feature>
<dbReference type="SUPFAM" id="SSF47090">
    <property type="entry name" value="PGBD-like"/>
    <property type="match status" value="2"/>
</dbReference>
<reference evidence="7" key="1">
    <citation type="submission" date="2016-10" db="EMBL/GenBank/DDBJ databases">
        <authorList>
            <person name="de Groot N.N."/>
        </authorList>
    </citation>
    <scope>NUCLEOTIDE SEQUENCE [LARGE SCALE GENOMIC DNA]</scope>
    <source>
        <strain evidence="7">10nlg</strain>
    </source>
</reference>
<dbReference type="CDD" id="cd22786">
    <property type="entry name" value="DPBB_YuiC-like"/>
    <property type="match status" value="1"/>
</dbReference>
<keyword evidence="1 3" id="KW-0732">Signal</keyword>
<evidence type="ECO:0000256" key="2">
    <source>
        <dbReference type="SAM" id="MobiDB-lite"/>
    </source>
</evidence>
<dbReference type="OrthoDB" id="9798935at2"/>
<dbReference type="EMBL" id="FOGV01000010">
    <property type="protein sequence ID" value="SER97206.1"/>
    <property type="molecule type" value="Genomic_DNA"/>
</dbReference>
<evidence type="ECO:0000259" key="5">
    <source>
        <dbReference type="Pfam" id="PF06725"/>
    </source>
</evidence>
<dbReference type="Gene3D" id="1.10.101.10">
    <property type="entry name" value="PGBD-like superfamily/PGBD"/>
    <property type="match status" value="2"/>
</dbReference>
<dbReference type="InterPro" id="IPR002477">
    <property type="entry name" value="Peptidoglycan-bd-like"/>
</dbReference>
<sequence>MTTQLRTTLQRAGVSVLAAGAVFFTGSAVSAAENDGSLGDELLYEGKSSQDVENFKELLDETKFYSVDNPSSQYTNQTAQAVKEFQQNYDLLVDGLAGPQTIGALMGLENGDQGQVVEALQEDLQAAGYYQAGLDGIFGPLTEEAVVELQNDYDVDEKSGVAGPKTYSALHQVTEGTVEEEPAQEEQQAAEEEAAQEEQQAAEEEAAQEEQQAAEEEAAQEEQQAAEEEAAQEEQQAAEEQAAQEEQQAAEEQAAQEEQQAAEEQAAQEEQQAAEEEAAQEEQQAAEEEAAQEEQQAAEEQAAQEEQQAAEEQAAQEEQQAAEEQAAQEEQQAAEEQAAQEETATSTSSDADGQTMSLEATAYTADCEGCTGVTYTGIDLNANPNKNVVAVDPDVIPLGSTVHVEGYGQAVAGDIGGAIQGERIDLHMASNAEAVNFGRQQVEVTVIDTP</sequence>
<organism evidence="6 7">
    <name type="scientific">Salisediminibacterium halotolerans</name>
    <dbReference type="NCBI Taxonomy" id="517425"/>
    <lineage>
        <taxon>Bacteria</taxon>
        <taxon>Bacillati</taxon>
        <taxon>Bacillota</taxon>
        <taxon>Bacilli</taxon>
        <taxon>Bacillales</taxon>
        <taxon>Bacillaceae</taxon>
        <taxon>Salisediminibacterium</taxon>
    </lineage>
</organism>
<dbReference type="InterPro" id="IPR010611">
    <property type="entry name" value="3D_dom"/>
</dbReference>
<feature type="domain" description="Peptidoglycan binding-like" evidence="4">
    <location>
        <begin position="114"/>
        <end position="170"/>
    </location>
</feature>
<evidence type="ECO:0000256" key="3">
    <source>
        <dbReference type="SAM" id="SignalP"/>
    </source>
</evidence>